<name>F8N9I1_9BACT</name>
<evidence type="ECO:0000313" key="10">
    <source>
        <dbReference type="Proteomes" id="UP000002772"/>
    </source>
</evidence>
<protein>
    <submittedName>
        <fullName evidence="9">Membrane protein involved in aromatic hydrocarbon degradation</fullName>
    </submittedName>
</protein>
<evidence type="ECO:0000256" key="3">
    <source>
        <dbReference type="ARBA" id="ARBA00022452"/>
    </source>
</evidence>
<dbReference type="RefSeq" id="WP_007572388.1">
    <property type="nucleotide sequence ID" value="NZ_BPTS01000001.1"/>
</dbReference>
<keyword evidence="4" id="KW-0812">Transmembrane</keyword>
<comment type="subcellular location">
    <subcellularLocation>
        <location evidence="1">Cell outer membrane</location>
        <topology evidence="1">Multi-pass membrane protein</topology>
    </subcellularLocation>
</comment>
<evidence type="ECO:0000256" key="8">
    <source>
        <dbReference type="SAM" id="SignalP"/>
    </source>
</evidence>
<keyword evidence="10" id="KW-1185">Reference proteome</keyword>
<evidence type="ECO:0000313" key="9">
    <source>
        <dbReference type="EMBL" id="EGN55695.1"/>
    </source>
</evidence>
<dbReference type="PANTHER" id="PTHR35093:SF8">
    <property type="entry name" value="OUTER MEMBRANE PROTEIN NMB0088-RELATED"/>
    <property type="match status" value="1"/>
</dbReference>
<reference evidence="10" key="1">
    <citation type="journal article" date="2011" name="Stand. Genomic Sci.">
        <title>Non-contiguous finished genome sequence of the opportunistic oral pathogen Prevotella multisaccharivorax type strain (PPPA20).</title>
        <authorList>
            <person name="Pati A."/>
            <person name="Gronow S."/>
            <person name="Lu M."/>
            <person name="Lapidus A."/>
            <person name="Nolan M."/>
            <person name="Lucas S."/>
            <person name="Hammon N."/>
            <person name="Deshpande S."/>
            <person name="Cheng J.F."/>
            <person name="Tapia R."/>
            <person name="Han C."/>
            <person name="Goodwin L."/>
            <person name="Pitluck S."/>
            <person name="Liolios K."/>
            <person name="Pagani I."/>
            <person name="Mavromatis K."/>
            <person name="Mikhailova N."/>
            <person name="Huntemann M."/>
            <person name="Chen A."/>
            <person name="Palaniappan K."/>
            <person name="Land M."/>
            <person name="Hauser L."/>
            <person name="Detter J.C."/>
            <person name="Brambilla E.M."/>
            <person name="Rohde M."/>
            <person name="Goker M."/>
            <person name="Woyke T."/>
            <person name="Bristow J."/>
            <person name="Eisen J.A."/>
            <person name="Markowitz V."/>
            <person name="Hugenholtz P."/>
            <person name="Kyrpides N.C."/>
            <person name="Klenk H.P."/>
            <person name="Ivanova N."/>
        </authorList>
    </citation>
    <scope>NUCLEOTIDE SEQUENCE [LARGE SCALE GENOMIC DNA]</scope>
    <source>
        <strain evidence="10">DSM 17128</strain>
    </source>
</reference>
<evidence type="ECO:0000256" key="6">
    <source>
        <dbReference type="ARBA" id="ARBA00023136"/>
    </source>
</evidence>
<comment type="similarity">
    <text evidence="2">Belongs to the OmpP1/FadL family.</text>
</comment>
<feature type="signal peptide" evidence="8">
    <location>
        <begin position="1"/>
        <end position="21"/>
    </location>
</feature>
<keyword evidence="7" id="KW-0998">Cell outer membrane</keyword>
<feature type="chain" id="PRO_5003375515" evidence="8">
    <location>
        <begin position="22"/>
        <end position="521"/>
    </location>
</feature>
<dbReference type="Gene3D" id="2.40.160.60">
    <property type="entry name" value="Outer membrane protein transport protein (OMPP1/FadL/TodX)"/>
    <property type="match status" value="1"/>
</dbReference>
<gene>
    <name evidence="9" type="ORF">Premu_0209</name>
</gene>
<evidence type="ECO:0000256" key="4">
    <source>
        <dbReference type="ARBA" id="ARBA00022692"/>
    </source>
</evidence>
<evidence type="ECO:0000256" key="7">
    <source>
        <dbReference type="ARBA" id="ARBA00023237"/>
    </source>
</evidence>
<evidence type="ECO:0000256" key="1">
    <source>
        <dbReference type="ARBA" id="ARBA00004571"/>
    </source>
</evidence>
<dbReference type="STRING" id="688246.Premu_0209"/>
<organism evidence="9 10">
    <name type="scientific">Hallella multisaccharivorax DSM 17128</name>
    <dbReference type="NCBI Taxonomy" id="688246"/>
    <lineage>
        <taxon>Bacteria</taxon>
        <taxon>Pseudomonadati</taxon>
        <taxon>Bacteroidota</taxon>
        <taxon>Bacteroidia</taxon>
        <taxon>Bacteroidales</taxon>
        <taxon>Prevotellaceae</taxon>
        <taxon>Hallella</taxon>
    </lineage>
</organism>
<evidence type="ECO:0000256" key="5">
    <source>
        <dbReference type="ARBA" id="ARBA00022729"/>
    </source>
</evidence>
<dbReference type="InterPro" id="IPR005017">
    <property type="entry name" value="OMPP1/FadL/TodX"/>
</dbReference>
<dbReference type="SUPFAM" id="SSF56935">
    <property type="entry name" value="Porins"/>
    <property type="match status" value="1"/>
</dbReference>
<dbReference type="eggNOG" id="COG2067">
    <property type="taxonomic scope" value="Bacteria"/>
</dbReference>
<dbReference type="OrthoDB" id="9765839at2"/>
<dbReference type="GO" id="GO:0015483">
    <property type="term" value="F:long-chain fatty acid transporting porin activity"/>
    <property type="evidence" value="ECO:0007669"/>
    <property type="project" value="TreeGrafter"/>
</dbReference>
<evidence type="ECO:0000256" key="2">
    <source>
        <dbReference type="ARBA" id="ARBA00008163"/>
    </source>
</evidence>
<keyword evidence="5 8" id="KW-0732">Signal</keyword>
<dbReference type="HOGENOM" id="CLU_537311_0_0_10"/>
<dbReference type="AlphaFoldDB" id="F8N9I1"/>
<proteinExistence type="inferred from homology"/>
<sequence>MNKTKLAIITMAVVAVQAAQAGGISTNTNMSVAFDRTLSHDAVIAIDGVYFNPAGVVYLNQGYHLSLNWQYVKQQRQIDNVYYPLFTHNTENPTANRSFHGHATAPVLPSIQFALNRGKLSYQAAVGVGGGGGKCTFDNGLGSFEKIVSETALAASTLAQAVDAGLGIPMFSTTQAFGKEGTYSAKSFMRGRQYYYGLSVGAAYKFNGNVSAFAGVRGVYALCNYYGYVRDIKVGNMPLYQVLDPTKTGSADIELNSDQSGIGFTPILSIDYKTGRWNFAAKYEFKTRLRLKSTSVNQFPSIGNLSGNLSKAIVANLMKAGLSPEAALNKATTALTDPKVTAVMGALKQGFDKGITDATGEYANGKKIPADLPAILTVGAQYTPIDQLRLNAGFHYYFDKQARQYNEHNKQLDRGTIEYSFGTEYDTNKWLTVSAGYQGTNYGLTDAYMNDKSFVVSSSSVGGGVAVRLSHKVRLNVAYFHTFYTTKKTDTPSVVGQQTLSYKADYTRKNDVFGMGVDIDF</sequence>
<dbReference type="EMBL" id="GL945017">
    <property type="protein sequence ID" value="EGN55695.1"/>
    <property type="molecule type" value="Genomic_DNA"/>
</dbReference>
<accession>F8N9I1</accession>
<dbReference type="GO" id="GO:0009279">
    <property type="term" value="C:cell outer membrane"/>
    <property type="evidence" value="ECO:0007669"/>
    <property type="project" value="UniProtKB-SubCell"/>
</dbReference>
<dbReference type="Proteomes" id="UP000002772">
    <property type="component" value="Unassembled WGS sequence"/>
</dbReference>
<keyword evidence="6" id="KW-0472">Membrane</keyword>
<keyword evidence="3" id="KW-1134">Transmembrane beta strand</keyword>
<dbReference type="PANTHER" id="PTHR35093">
    <property type="entry name" value="OUTER MEMBRANE PROTEIN NMB0088-RELATED"/>
    <property type="match status" value="1"/>
</dbReference>